<organism evidence="1">
    <name type="scientific">Human immunodeficiency virus type 1</name>
    <name type="common">HIV-1</name>
    <dbReference type="NCBI Taxonomy" id="11676"/>
    <lineage>
        <taxon>Viruses</taxon>
        <taxon>Riboviria</taxon>
        <taxon>Pararnavirae</taxon>
        <taxon>Artverviricota</taxon>
        <taxon>Revtraviricetes</taxon>
        <taxon>Ortervirales</taxon>
        <taxon>Retroviridae</taxon>
        <taxon>Orthoretrovirinae</taxon>
        <taxon>Lentivirus</taxon>
        <taxon>Lentivirus humimdef1</taxon>
    </lineage>
</organism>
<reference evidence="1" key="1">
    <citation type="submission" date="2005-08" db="EMBL/GenBank/DDBJ databases">
        <title>Genomic Diversity of HIV-1 subtypes in Northern Kenya.</title>
        <authorList>
            <person name="Khamadi S.A."/>
            <person name="Ochieng W."/>
            <person name="Lihana R.W."/>
            <person name="Kiptoo M.K."/>
            <person name="Kinyua J.G."/>
            <person name="Lagat N."/>
            <person name="Muriuki J."/>
            <person name="Mwangi J."/>
            <person name="Pelle R."/>
            <person name="Muigai A."/>
            <person name="Carter J."/>
            <person name="Yamada R."/>
            <person name="Mpoke S."/>
        </authorList>
    </citation>
    <scope>NUCLEOTIDE SEQUENCE</scope>
    <source>
        <strain evidence="1">MYDH014</strain>
    </source>
</reference>
<protein>
    <submittedName>
        <fullName evidence="1">Pol protein</fullName>
    </submittedName>
</protein>
<name>Q3S7S0_HV1</name>
<accession>Q3S7S0</accession>
<evidence type="ECO:0000313" key="1">
    <source>
        <dbReference type="EMBL" id="AAZ91586.1"/>
    </source>
</evidence>
<dbReference type="EMBL" id="DQ155060">
    <property type="protein sequence ID" value="AAZ91586.1"/>
    <property type="molecule type" value="Genomic_DNA"/>
</dbReference>
<sequence>NCCSSWCHYIFISSHCFCTMYIKARIGWPIMSYHWAIGQMDILNASNSNLVMRWERDGNFPKIGPGNSLYYARICLKLDGSPIGRSQETHGISLNDRKILGKPF</sequence>
<feature type="non-terminal residue" evidence="1">
    <location>
        <position position="1"/>
    </location>
</feature>
<proteinExistence type="predicted"/>
<gene>
    <name evidence="1" type="primary">pol</name>
</gene>
<organismHost>
    <name type="scientific">Homo sapiens</name>
    <name type="common">Human</name>
    <dbReference type="NCBI Taxonomy" id="9606"/>
</organismHost>
<feature type="non-terminal residue" evidence="1">
    <location>
        <position position="104"/>
    </location>
</feature>